<sequence>MPRALDSLLLALCAGAFAAVRVAADWDDTDDADELSHGFTGQEAAAGQFAINGETKDPIAAAAAAANAPRSRLSFADASLSDFWFEAIMIVLAVVYFISYTYGKRANRELARKWMHLTLGSWDAQFAHIGSNEGHKLIRDGPRDYIFYASGRLYVAHVYGNVRLVARHDFVQRSIDFLAGKDQYDRVSLKATLNDKIADPFIFAILPRKNADSIIKNRWDLRDFPKARDLPGFPKSEYTLLTDAPEFAAMVWDDPKFRKAIFASLGLDESGKGSPLDEPLIDEIILTDLPKTKPTSTAQLSVPRTLTVSYRLPTTLATDEAEASRVIQVTETLFDIIDYLGQHGSLSLDGKSKVNKLRAAAEEAVLRSEEAARKEELAKKKATEKKAKEEQVALMSPEEQRKYEEKERKREMKKQQSKMMKRGKM</sequence>
<dbReference type="Pfam" id="PF07946">
    <property type="entry name" value="CCDC47"/>
    <property type="match status" value="1"/>
</dbReference>
<feature type="transmembrane region" description="Helical" evidence="6">
    <location>
        <begin position="83"/>
        <end position="103"/>
    </location>
</feature>
<evidence type="ECO:0000256" key="7">
    <source>
        <dbReference type="SAM" id="SignalP"/>
    </source>
</evidence>
<evidence type="ECO:0000256" key="3">
    <source>
        <dbReference type="ARBA" id="ARBA00022989"/>
    </source>
</evidence>
<evidence type="ECO:0000256" key="4">
    <source>
        <dbReference type="ARBA" id="ARBA00023136"/>
    </source>
</evidence>
<dbReference type="PANTHER" id="PTHR12883">
    <property type="entry name" value="ADIPOCYTE-SPECIFIC PROTEIN 4-RELATED"/>
    <property type="match status" value="1"/>
</dbReference>
<evidence type="ECO:0000256" key="2">
    <source>
        <dbReference type="ARBA" id="ARBA00022692"/>
    </source>
</evidence>
<evidence type="ECO:0000313" key="9">
    <source>
        <dbReference type="Proteomes" id="UP001527925"/>
    </source>
</evidence>
<keyword evidence="4 6" id="KW-0472">Membrane</keyword>
<dbReference type="EC" id="1.14.13.81" evidence="8"/>
<dbReference type="Proteomes" id="UP001527925">
    <property type="component" value="Unassembled WGS sequence"/>
</dbReference>
<comment type="caution">
    <text evidence="8">The sequence shown here is derived from an EMBL/GenBank/DDBJ whole genome shotgun (WGS) entry which is preliminary data.</text>
</comment>
<feature type="compositionally biased region" description="Basic residues" evidence="5">
    <location>
        <begin position="415"/>
        <end position="425"/>
    </location>
</feature>
<feature type="compositionally biased region" description="Basic and acidic residues" evidence="5">
    <location>
        <begin position="398"/>
        <end position="414"/>
    </location>
</feature>
<reference evidence="8 9" key="1">
    <citation type="submission" date="2023-09" db="EMBL/GenBank/DDBJ databases">
        <title>Pangenome analysis of Batrachochytrium dendrobatidis and related Chytrids.</title>
        <authorList>
            <person name="Yacoub M.N."/>
            <person name="Stajich J.E."/>
            <person name="James T.Y."/>
        </authorList>
    </citation>
    <scope>NUCLEOTIDE SEQUENCE [LARGE SCALE GENOMIC DNA]</scope>
    <source>
        <strain evidence="8 9">JEL0888</strain>
    </source>
</reference>
<feature type="signal peptide" evidence="7">
    <location>
        <begin position="1"/>
        <end position="24"/>
    </location>
</feature>
<keyword evidence="7" id="KW-0732">Signal</keyword>
<dbReference type="InterPro" id="IPR012879">
    <property type="entry name" value="CCDC47"/>
</dbReference>
<keyword evidence="9" id="KW-1185">Reference proteome</keyword>
<keyword evidence="2 6" id="KW-0812">Transmembrane</keyword>
<organism evidence="8 9">
    <name type="scientific">Polyrhizophydium stewartii</name>
    <dbReference type="NCBI Taxonomy" id="2732419"/>
    <lineage>
        <taxon>Eukaryota</taxon>
        <taxon>Fungi</taxon>
        <taxon>Fungi incertae sedis</taxon>
        <taxon>Chytridiomycota</taxon>
        <taxon>Chytridiomycota incertae sedis</taxon>
        <taxon>Chytridiomycetes</taxon>
        <taxon>Rhizophydiales</taxon>
        <taxon>Rhizophydiales incertae sedis</taxon>
        <taxon>Polyrhizophydium</taxon>
    </lineage>
</organism>
<feature type="chain" id="PRO_5046499854" evidence="7">
    <location>
        <begin position="25"/>
        <end position="425"/>
    </location>
</feature>
<gene>
    <name evidence="8" type="primary">CCDC47</name>
    <name evidence="8" type="ORF">HK105_202712</name>
</gene>
<keyword evidence="3 6" id="KW-1133">Transmembrane helix</keyword>
<evidence type="ECO:0000256" key="6">
    <source>
        <dbReference type="SAM" id="Phobius"/>
    </source>
</evidence>
<protein>
    <submittedName>
        <fullName evidence="8">Coiled-coil domain-containing protein 47</fullName>
        <ecNumber evidence="8">1.14.13.81</ecNumber>
    </submittedName>
</protein>
<dbReference type="EMBL" id="JADGIZ020000009">
    <property type="protein sequence ID" value="KAL2917839.1"/>
    <property type="molecule type" value="Genomic_DNA"/>
</dbReference>
<evidence type="ECO:0000256" key="5">
    <source>
        <dbReference type="SAM" id="MobiDB-lite"/>
    </source>
</evidence>
<dbReference type="PANTHER" id="PTHR12883:SF0">
    <property type="entry name" value="PAT COMPLEX SUBUNIT CCDC47"/>
    <property type="match status" value="1"/>
</dbReference>
<name>A0ABR4NEF1_9FUNG</name>
<feature type="region of interest" description="Disordered" evidence="5">
    <location>
        <begin position="377"/>
        <end position="425"/>
    </location>
</feature>
<proteinExistence type="predicted"/>
<accession>A0ABR4NEF1</accession>
<evidence type="ECO:0000313" key="8">
    <source>
        <dbReference type="EMBL" id="KAL2917839.1"/>
    </source>
</evidence>
<comment type="subcellular location">
    <subcellularLocation>
        <location evidence="1">Membrane</location>
        <topology evidence="1">Single-pass membrane protein</topology>
    </subcellularLocation>
</comment>
<keyword evidence="8" id="KW-0560">Oxidoreductase</keyword>
<dbReference type="GO" id="GO:0048529">
    <property type="term" value="F:magnesium-protoporphyrin IX monomethyl ester (oxidative) cyclase activity"/>
    <property type="evidence" value="ECO:0007669"/>
    <property type="project" value="UniProtKB-EC"/>
</dbReference>
<evidence type="ECO:0000256" key="1">
    <source>
        <dbReference type="ARBA" id="ARBA00004167"/>
    </source>
</evidence>
<feature type="compositionally biased region" description="Basic and acidic residues" evidence="5">
    <location>
        <begin position="377"/>
        <end position="391"/>
    </location>
</feature>